<reference evidence="4" key="1">
    <citation type="submission" date="2021-03" db="EMBL/GenBank/DDBJ databases">
        <authorList>
            <person name="Li Z."/>
            <person name="Yang C."/>
        </authorList>
    </citation>
    <scope>NUCLEOTIDE SEQUENCE</scope>
    <source>
        <strain evidence="4">Dzin_1.0</strain>
        <tissue evidence="4">Leaf</tissue>
    </source>
</reference>
<dbReference type="Proteomes" id="UP001085076">
    <property type="component" value="Miscellaneous, Linkage group lg06"/>
</dbReference>
<evidence type="ECO:0000313" key="4">
    <source>
        <dbReference type="EMBL" id="KAJ0969985.1"/>
    </source>
</evidence>
<evidence type="ECO:0000256" key="3">
    <source>
        <dbReference type="ARBA" id="ARBA00023136"/>
    </source>
</evidence>
<comment type="caution">
    <text evidence="4">The sequence shown here is derived from an EMBL/GenBank/DDBJ whole genome shotgun (WGS) entry which is preliminary data.</text>
</comment>
<evidence type="ECO:0000313" key="5">
    <source>
        <dbReference type="Proteomes" id="UP001085076"/>
    </source>
</evidence>
<dbReference type="InterPro" id="IPR018108">
    <property type="entry name" value="MCP_transmembrane"/>
</dbReference>
<keyword evidence="2" id="KW-0812">Transmembrane</keyword>
<dbReference type="GO" id="GO:0016020">
    <property type="term" value="C:membrane"/>
    <property type="evidence" value="ECO:0007669"/>
    <property type="project" value="UniProtKB-SubCell"/>
</dbReference>
<evidence type="ECO:0000256" key="2">
    <source>
        <dbReference type="ARBA" id="ARBA00022692"/>
    </source>
</evidence>
<dbReference type="OrthoDB" id="44467at2759"/>
<dbReference type="AlphaFoldDB" id="A0A9D5CCT6"/>
<comment type="subcellular location">
    <subcellularLocation>
        <location evidence="1">Membrane</location>
        <topology evidence="1">Multi-pass membrane protein</topology>
    </subcellularLocation>
</comment>
<dbReference type="InterPro" id="IPR023395">
    <property type="entry name" value="MCP_dom_sf"/>
</dbReference>
<proteinExistence type="predicted"/>
<name>A0A9D5CCT6_9LILI</name>
<organism evidence="4 5">
    <name type="scientific">Dioscorea zingiberensis</name>
    <dbReference type="NCBI Taxonomy" id="325984"/>
    <lineage>
        <taxon>Eukaryota</taxon>
        <taxon>Viridiplantae</taxon>
        <taxon>Streptophyta</taxon>
        <taxon>Embryophyta</taxon>
        <taxon>Tracheophyta</taxon>
        <taxon>Spermatophyta</taxon>
        <taxon>Magnoliopsida</taxon>
        <taxon>Liliopsida</taxon>
        <taxon>Dioscoreales</taxon>
        <taxon>Dioscoreaceae</taxon>
        <taxon>Dioscorea</taxon>
    </lineage>
</organism>
<keyword evidence="3" id="KW-0472">Membrane</keyword>
<gene>
    <name evidence="4" type="ORF">J5N97_022862</name>
</gene>
<sequence>MVGGLLRDSTFAGHAAAATGSVAVASSLTYPFDTLKTLLQVGAGSGQKLSFSQVVDRVRSVSGFSGAFLN</sequence>
<dbReference type="Gene3D" id="1.50.40.10">
    <property type="entry name" value="Mitochondrial carrier domain"/>
    <property type="match status" value="1"/>
</dbReference>
<dbReference type="Pfam" id="PF00153">
    <property type="entry name" value="Mito_carr"/>
    <property type="match status" value="1"/>
</dbReference>
<protein>
    <submittedName>
        <fullName evidence="4">Uncharacterized protein</fullName>
    </submittedName>
</protein>
<accession>A0A9D5CCT6</accession>
<evidence type="ECO:0000256" key="1">
    <source>
        <dbReference type="ARBA" id="ARBA00004141"/>
    </source>
</evidence>
<dbReference type="SUPFAM" id="SSF103506">
    <property type="entry name" value="Mitochondrial carrier"/>
    <property type="match status" value="1"/>
</dbReference>
<keyword evidence="5" id="KW-1185">Reference proteome</keyword>
<reference evidence="4" key="2">
    <citation type="journal article" date="2022" name="Hortic Res">
        <title>The genome of Dioscorea zingiberensis sheds light on the biosynthesis, origin and evolution of the medicinally important diosgenin saponins.</title>
        <authorList>
            <person name="Li Y."/>
            <person name="Tan C."/>
            <person name="Li Z."/>
            <person name="Guo J."/>
            <person name="Li S."/>
            <person name="Chen X."/>
            <person name="Wang C."/>
            <person name="Dai X."/>
            <person name="Yang H."/>
            <person name="Song W."/>
            <person name="Hou L."/>
            <person name="Xu J."/>
            <person name="Tong Z."/>
            <person name="Xu A."/>
            <person name="Yuan X."/>
            <person name="Wang W."/>
            <person name="Yang Q."/>
            <person name="Chen L."/>
            <person name="Sun Z."/>
            <person name="Wang K."/>
            <person name="Pan B."/>
            <person name="Chen J."/>
            <person name="Bao Y."/>
            <person name="Liu F."/>
            <person name="Qi X."/>
            <person name="Gang D.R."/>
            <person name="Wen J."/>
            <person name="Li J."/>
        </authorList>
    </citation>
    <scope>NUCLEOTIDE SEQUENCE</scope>
    <source>
        <strain evidence="4">Dzin_1.0</strain>
    </source>
</reference>
<dbReference type="EMBL" id="JAGGNH010000006">
    <property type="protein sequence ID" value="KAJ0969985.1"/>
    <property type="molecule type" value="Genomic_DNA"/>
</dbReference>